<dbReference type="Proteomes" id="UP000322981">
    <property type="component" value="Unassembled WGS sequence"/>
</dbReference>
<dbReference type="PIRSF" id="PIRSF006404">
    <property type="entry name" value="UCP006404_Pept_M50_CBS"/>
    <property type="match status" value="1"/>
</dbReference>
<reference evidence="19 20" key="1">
    <citation type="submission" date="2019-09" db="EMBL/GenBank/DDBJ databases">
        <title>Whole-genome sequence of the purple sulfur bacterium Thiohalocapsa marina DSM 19078.</title>
        <authorList>
            <person name="Kyndt J.A."/>
            <person name="Meyer T.E."/>
        </authorList>
    </citation>
    <scope>NUCLEOTIDE SEQUENCE [LARGE SCALE GENOMIC DNA]</scope>
    <source>
        <strain evidence="19 20">DSM 19078</strain>
    </source>
</reference>
<gene>
    <name evidence="19" type="ORF">F2Q65_04460</name>
</gene>
<feature type="transmembrane region" description="Helical" evidence="14">
    <location>
        <begin position="44"/>
        <end position="66"/>
    </location>
</feature>
<keyword evidence="3 14" id="KW-1003">Cell membrane</keyword>
<keyword evidence="10 14" id="KW-1133">Transmembrane helix</keyword>
<keyword evidence="6 14" id="KW-0479">Metal-binding</keyword>
<feature type="binding site" evidence="16">
    <location>
        <position position="178"/>
    </location>
    <ligand>
        <name>Zn(2+)</name>
        <dbReference type="ChEBI" id="CHEBI:29105"/>
        <note>catalytic</note>
    </ligand>
</feature>
<keyword evidence="8 14" id="KW-0378">Hydrolase</keyword>
<feature type="transmembrane region" description="Helical" evidence="14">
    <location>
        <begin position="149"/>
        <end position="172"/>
    </location>
</feature>
<comment type="caution">
    <text evidence="19">The sequence shown here is derived from an EMBL/GenBank/DDBJ whole genome shotgun (WGS) entry which is preliminary data.</text>
</comment>
<feature type="binding site" evidence="16">
    <location>
        <position position="67"/>
    </location>
    <ligand>
        <name>Zn(2+)</name>
        <dbReference type="ChEBI" id="CHEBI:29105"/>
        <note>catalytic</note>
    </ligand>
</feature>
<keyword evidence="4 14" id="KW-0645">Protease</keyword>
<dbReference type="GO" id="GO:0008237">
    <property type="term" value="F:metallopeptidase activity"/>
    <property type="evidence" value="ECO:0007669"/>
    <property type="project" value="UniProtKB-UniRule"/>
</dbReference>
<protein>
    <recommendedName>
        <fullName evidence="14">Zinc metalloprotease</fullName>
    </recommendedName>
</protein>
<evidence type="ECO:0000256" key="4">
    <source>
        <dbReference type="ARBA" id="ARBA00022670"/>
    </source>
</evidence>
<feature type="active site" evidence="15">
    <location>
        <position position="68"/>
    </location>
</feature>
<dbReference type="InterPro" id="IPR008915">
    <property type="entry name" value="Peptidase_M50"/>
</dbReference>
<dbReference type="GO" id="GO:0046872">
    <property type="term" value="F:metal ion binding"/>
    <property type="evidence" value="ECO:0007669"/>
    <property type="project" value="UniProtKB-UniRule"/>
</dbReference>
<keyword evidence="5 14" id="KW-0812">Transmembrane</keyword>
<evidence type="ECO:0000256" key="3">
    <source>
        <dbReference type="ARBA" id="ARBA00022475"/>
    </source>
</evidence>
<dbReference type="GO" id="GO:0005886">
    <property type="term" value="C:plasma membrane"/>
    <property type="evidence" value="ECO:0007669"/>
    <property type="project" value="UniProtKB-SubCell"/>
</dbReference>
<keyword evidence="13 14" id="KW-0472">Membrane</keyword>
<evidence type="ECO:0000256" key="1">
    <source>
        <dbReference type="ARBA" id="ARBA00004651"/>
    </source>
</evidence>
<dbReference type="InterPro" id="IPR016483">
    <property type="entry name" value="UCP006404_Pept_M50_CBS"/>
</dbReference>
<dbReference type="OrthoDB" id="8772544at2"/>
<evidence type="ECO:0000256" key="8">
    <source>
        <dbReference type="ARBA" id="ARBA00022801"/>
    </source>
</evidence>
<keyword evidence="12 17" id="KW-0129">CBS domain</keyword>
<dbReference type="InterPro" id="IPR046342">
    <property type="entry name" value="CBS_dom_sf"/>
</dbReference>
<dbReference type="GO" id="GO:0006508">
    <property type="term" value="P:proteolysis"/>
    <property type="evidence" value="ECO:0007669"/>
    <property type="project" value="UniProtKB-KW"/>
</dbReference>
<evidence type="ECO:0000256" key="10">
    <source>
        <dbReference type="ARBA" id="ARBA00022989"/>
    </source>
</evidence>
<dbReference type="PANTHER" id="PTHR39188:SF3">
    <property type="entry name" value="STAGE IV SPORULATION PROTEIN FB"/>
    <property type="match status" value="1"/>
</dbReference>
<keyword evidence="20" id="KW-1185">Reference proteome</keyword>
<evidence type="ECO:0000256" key="7">
    <source>
        <dbReference type="ARBA" id="ARBA00022737"/>
    </source>
</evidence>
<dbReference type="EMBL" id="VWXX01000004">
    <property type="protein sequence ID" value="KAA6186758.1"/>
    <property type="molecule type" value="Genomic_DNA"/>
</dbReference>
<comment type="subcellular location">
    <subcellularLocation>
        <location evidence="1 14">Cell membrane</location>
        <topology evidence="1 14">Multi-pass membrane protein</topology>
    </subcellularLocation>
</comment>
<proteinExistence type="inferred from homology"/>
<evidence type="ECO:0000256" key="6">
    <source>
        <dbReference type="ARBA" id="ARBA00022723"/>
    </source>
</evidence>
<dbReference type="Pfam" id="PF02163">
    <property type="entry name" value="Peptidase_M50"/>
    <property type="match status" value="2"/>
</dbReference>
<dbReference type="AlphaFoldDB" id="A0A5M8FPD2"/>
<comment type="cofactor">
    <cofactor evidence="14 16">
        <name>Zn(2+)</name>
        <dbReference type="ChEBI" id="CHEBI:29105"/>
    </cofactor>
    <text evidence="14 16">Binds 1 zinc ion per subunit.</text>
</comment>
<dbReference type="CDD" id="cd06164">
    <property type="entry name" value="S2P-M50_SpoIVFB_CBS"/>
    <property type="match status" value="1"/>
</dbReference>
<dbReference type="Pfam" id="PF00571">
    <property type="entry name" value="CBS"/>
    <property type="match status" value="2"/>
</dbReference>
<feature type="transmembrane region" description="Helical" evidence="14">
    <location>
        <begin position="227"/>
        <end position="246"/>
    </location>
</feature>
<evidence type="ECO:0000256" key="11">
    <source>
        <dbReference type="ARBA" id="ARBA00023049"/>
    </source>
</evidence>
<keyword evidence="11 14" id="KW-0482">Metalloprotease</keyword>
<evidence type="ECO:0000256" key="12">
    <source>
        <dbReference type="ARBA" id="ARBA00023122"/>
    </source>
</evidence>
<dbReference type="InterPro" id="IPR000644">
    <property type="entry name" value="CBS_dom"/>
</dbReference>
<accession>A0A5M8FPD2</accession>
<comment type="similarity">
    <text evidence="2 14">Belongs to the peptidase M50B family.</text>
</comment>
<sequence length="395" mass="42444">MRQGLRLGRVFGVEIALDWSLLIVVALITLALAGGLLPDWHPDWGPGLVLLTALVAAVLFVASILLHELAHAVVGRRLGVRISRITLFVFGGMAHMEGEPEHWRAELWMALAGPVASLLLGLLCLSAAGWIAGPIVLDPEHPAEGLSRLGPLATILVWLGPINIILGLFNLVPGFPLDGGRVLRALLWGLTGDLNRSTLLAASVGQAFGWTLMALGLAMILGARVPLFGSGLVGGLWLALIGWFLANAARQSYQFRLIEDRLGALTVQRVMHRDYRVAAPDATVQTLVDEGFLTHSQHAYPVVDGEQLRGMVSLGDIRRLPRDQWPLQPVAAVMTPLERLHGVAPSAPATRALAVLGEQGVNQLPVVEAGRLLGLVTREDVLKWMFLGTGSRLES</sequence>
<feature type="transmembrane region" description="Helical" evidence="14">
    <location>
        <begin position="199"/>
        <end position="220"/>
    </location>
</feature>
<feature type="domain" description="CBS" evidence="18">
    <location>
        <begin position="334"/>
        <end position="395"/>
    </location>
</feature>
<evidence type="ECO:0000256" key="17">
    <source>
        <dbReference type="PROSITE-ProRule" id="PRU00703"/>
    </source>
</evidence>
<dbReference type="PANTHER" id="PTHR39188">
    <property type="entry name" value="MEMBRANE-ASSOCIATED ZINC METALLOPROTEASE M50B"/>
    <property type="match status" value="1"/>
</dbReference>
<evidence type="ECO:0000256" key="15">
    <source>
        <dbReference type="PIRSR" id="PIRSR006404-1"/>
    </source>
</evidence>
<feature type="binding site" evidence="16">
    <location>
        <position position="71"/>
    </location>
    <ligand>
        <name>Zn(2+)</name>
        <dbReference type="ChEBI" id="CHEBI:29105"/>
        <note>catalytic</note>
    </ligand>
</feature>
<evidence type="ECO:0000259" key="18">
    <source>
        <dbReference type="PROSITE" id="PS51371"/>
    </source>
</evidence>
<dbReference type="Gene3D" id="3.10.580.10">
    <property type="entry name" value="CBS-domain"/>
    <property type="match status" value="1"/>
</dbReference>
<dbReference type="SMART" id="SM00116">
    <property type="entry name" value="CBS"/>
    <property type="match status" value="2"/>
</dbReference>
<keyword evidence="9 14" id="KW-0862">Zinc</keyword>
<keyword evidence="7" id="KW-0677">Repeat</keyword>
<evidence type="ECO:0000313" key="19">
    <source>
        <dbReference type="EMBL" id="KAA6186758.1"/>
    </source>
</evidence>
<feature type="transmembrane region" description="Helical" evidence="14">
    <location>
        <begin position="108"/>
        <end position="137"/>
    </location>
</feature>
<evidence type="ECO:0000256" key="2">
    <source>
        <dbReference type="ARBA" id="ARBA00007931"/>
    </source>
</evidence>
<evidence type="ECO:0000256" key="16">
    <source>
        <dbReference type="PIRSR" id="PIRSR006404-2"/>
    </source>
</evidence>
<feature type="domain" description="CBS" evidence="18">
    <location>
        <begin position="271"/>
        <end position="327"/>
    </location>
</feature>
<evidence type="ECO:0000256" key="9">
    <source>
        <dbReference type="ARBA" id="ARBA00022833"/>
    </source>
</evidence>
<name>A0A5M8FPD2_9GAMM</name>
<dbReference type="SUPFAM" id="SSF54631">
    <property type="entry name" value="CBS-domain pair"/>
    <property type="match status" value="1"/>
</dbReference>
<dbReference type="PROSITE" id="PS51371">
    <property type="entry name" value="CBS"/>
    <property type="match status" value="2"/>
</dbReference>
<evidence type="ECO:0000313" key="20">
    <source>
        <dbReference type="Proteomes" id="UP000322981"/>
    </source>
</evidence>
<evidence type="ECO:0000256" key="14">
    <source>
        <dbReference type="PIRNR" id="PIRNR006404"/>
    </source>
</evidence>
<organism evidence="19 20">
    <name type="scientific">Thiohalocapsa marina</name>
    <dbReference type="NCBI Taxonomy" id="424902"/>
    <lineage>
        <taxon>Bacteria</taxon>
        <taxon>Pseudomonadati</taxon>
        <taxon>Pseudomonadota</taxon>
        <taxon>Gammaproteobacteria</taxon>
        <taxon>Chromatiales</taxon>
        <taxon>Chromatiaceae</taxon>
        <taxon>Thiohalocapsa</taxon>
    </lineage>
</organism>
<evidence type="ECO:0000256" key="5">
    <source>
        <dbReference type="ARBA" id="ARBA00022692"/>
    </source>
</evidence>
<evidence type="ECO:0000256" key="13">
    <source>
        <dbReference type="ARBA" id="ARBA00023136"/>
    </source>
</evidence>